<dbReference type="AlphaFoldDB" id="A0A370WXL8"/>
<dbReference type="EMBL" id="QRBE01000007">
    <property type="protein sequence ID" value="RDS80889.1"/>
    <property type="molecule type" value="Genomic_DNA"/>
</dbReference>
<accession>A0A370WXL8</accession>
<evidence type="ECO:0000313" key="4">
    <source>
        <dbReference type="Proteomes" id="UP000254258"/>
    </source>
</evidence>
<protein>
    <submittedName>
        <fullName evidence="3">DUF4123 domain-containing protein</fullName>
    </submittedName>
</protein>
<gene>
    <name evidence="3" type="ORF">DWU98_13230</name>
</gene>
<reference evidence="3 4" key="1">
    <citation type="submission" date="2018-07" db="EMBL/GenBank/DDBJ databases">
        <title>Dyella monticola sp. nov. and Dyella psychrodurans sp. nov. isolated from monsoon evergreen broad-leaved forest soil of Dinghu Mountain, China.</title>
        <authorList>
            <person name="Gao Z."/>
            <person name="Qiu L."/>
        </authorList>
    </citation>
    <scope>NUCLEOTIDE SEQUENCE [LARGE SCALE GENOMIC DNA]</scope>
    <source>
        <strain evidence="3 4">4G-K06</strain>
    </source>
</reference>
<dbReference type="InterPro" id="IPR025391">
    <property type="entry name" value="DUF4123"/>
</dbReference>
<evidence type="ECO:0000313" key="3">
    <source>
        <dbReference type="EMBL" id="RDS80889.1"/>
    </source>
</evidence>
<comment type="caution">
    <text evidence="3">The sequence shown here is derived from an EMBL/GenBank/DDBJ whole genome shotgun (WGS) entry which is preliminary data.</text>
</comment>
<feature type="domain" description="DUF4123" evidence="2">
    <location>
        <begin position="4"/>
        <end position="124"/>
    </location>
</feature>
<organism evidence="3 4">
    <name type="scientific">Dyella monticola</name>
    <dbReference type="NCBI Taxonomy" id="1927958"/>
    <lineage>
        <taxon>Bacteria</taxon>
        <taxon>Pseudomonadati</taxon>
        <taxon>Pseudomonadota</taxon>
        <taxon>Gammaproteobacteria</taxon>
        <taxon>Lysobacterales</taxon>
        <taxon>Rhodanobacteraceae</taxon>
        <taxon>Dyella</taxon>
    </lineage>
</organism>
<dbReference type="RefSeq" id="WP_147293322.1">
    <property type="nucleotide sequence ID" value="NZ_QRBE01000007.1"/>
</dbReference>
<keyword evidence="4" id="KW-1185">Reference proteome</keyword>
<dbReference type="Proteomes" id="UP000254258">
    <property type="component" value="Unassembled WGS sequence"/>
</dbReference>
<dbReference type="Pfam" id="PF13503">
    <property type="entry name" value="DUF4123"/>
    <property type="match status" value="1"/>
</dbReference>
<proteinExistence type="predicted"/>
<evidence type="ECO:0000259" key="2">
    <source>
        <dbReference type="Pfam" id="PF13503"/>
    </source>
</evidence>
<sequence length="299" mass="34028">MFRYMLLDSSQHPQFHKKLLRWGVFHRSLFDGHAEEALPEIAPLLIDVTIECEATRKVTDEAMGIGKRKPCVSMLESTLPLVPLTEHFAQFHLAVTPDGRSLLMRWYDTRILPAWLDVLTHEQRDFFTHPVTQWISIDRFGIEQQHVLSRHAAEAPKAGPMPFQLNEAQFSQLSAAVEPDILIYELRKTISQHIDSVPHRVLYPFVHAYWKLAQQHGLLERRDQVHFVGLALCTSGRFVDHPMIAAWLARPQQSHGKDFHTLLNALPNEALQTGTPLWENESPAKAVGTAPPGTQCPEP</sequence>
<evidence type="ECO:0000256" key="1">
    <source>
        <dbReference type="SAM" id="MobiDB-lite"/>
    </source>
</evidence>
<dbReference type="OrthoDB" id="8995541at2"/>
<feature type="region of interest" description="Disordered" evidence="1">
    <location>
        <begin position="280"/>
        <end position="299"/>
    </location>
</feature>
<name>A0A370WXL8_9GAMM</name>